<accession>A0A5P3MSS6</accession>
<name>A0A5P3MSS6_NEIAN</name>
<protein>
    <recommendedName>
        <fullName evidence="1">Large polyvalent protein-associated domain-containing protein</fullName>
    </recommendedName>
</protein>
<dbReference type="EMBL" id="CP031699">
    <property type="protein sequence ID" value="QEY24663.1"/>
    <property type="molecule type" value="Genomic_DNA"/>
</dbReference>
<proteinExistence type="predicted"/>
<evidence type="ECO:0000313" key="2">
    <source>
        <dbReference type="EMBL" id="QEY24663.1"/>
    </source>
</evidence>
<dbReference type="InterPro" id="IPR040824">
    <property type="entry name" value="LPD3"/>
</dbReference>
<dbReference type="AlphaFoldDB" id="A0A5P3MSS6"/>
<organism evidence="2 3">
    <name type="scientific">Neisseria animalis</name>
    <dbReference type="NCBI Taxonomy" id="492"/>
    <lineage>
        <taxon>Bacteria</taxon>
        <taxon>Pseudomonadati</taxon>
        <taxon>Pseudomonadota</taxon>
        <taxon>Betaproteobacteria</taxon>
        <taxon>Neisseriales</taxon>
        <taxon>Neisseriaceae</taxon>
        <taxon>Neisseria</taxon>
    </lineage>
</organism>
<keyword evidence="3" id="KW-1185">Reference proteome</keyword>
<sequence>MLCLAVLCVLSAASLPCLILILFDYNADLLALEQEYTARRRGETREDYDKRVAETADKFGQAVAKTNRKYDDFTGRLMADVRSGKGVWSCDSEYEQFARMVTAGQFMPSDTAAQGVPQRNRDASAVAPVETQAAILQGAPVSVLSDTDLAVPVPKSGGIKAVVDWAADLFRQWGNAAVNPIIGRVELKRRSAKDSLAHGKFNPAKNLAFAGVKDVLEKGVVVAEDSNEQGEKSFYISAPVMMNDKQNVVTALVHRDPNTQRLYLHSVSLKENLLKPEYPAPLGNLPARTPAH</sequence>
<dbReference type="Pfam" id="PF18798">
    <property type="entry name" value="LPD3"/>
    <property type="match status" value="1"/>
</dbReference>
<gene>
    <name evidence="2" type="ORF">D0T90_09455</name>
</gene>
<dbReference type="KEGG" id="naq:D0T90_09455"/>
<dbReference type="Proteomes" id="UP000325536">
    <property type="component" value="Chromosome"/>
</dbReference>
<feature type="domain" description="Large polyvalent protein-associated" evidence="1">
    <location>
        <begin position="163"/>
        <end position="263"/>
    </location>
</feature>
<reference evidence="2 3" key="1">
    <citation type="submission" date="2018-08" db="EMBL/GenBank/DDBJ databases">
        <title>Neisseria animalis ATCC 49930 complete genome.</title>
        <authorList>
            <person name="Veseli I.A."/>
            <person name="Mascarenhas dos Santos A.C."/>
            <person name="Buttler R."/>
            <person name="Pombert J.-F."/>
        </authorList>
    </citation>
    <scope>NUCLEOTIDE SEQUENCE [LARGE SCALE GENOMIC DNA]</scope>
    <source>
        <strain evidence="2 3">ATCC 49930</strain>
    </source>
</reference>
<evidence type="ECO:0000259" key="1">
    <source>
        <dbReference type="Pfam" id="PF18798"/>
    </source>
</evidence>
<evidence type="ECO:0000313" key="3">
    <source>
        <dbReference type="Proteomes" id="UP000325536"/>
    </source>
</evidence>